<protein>
    <submittedName>
        <fullName evidence="2">Uncharacterized protein</fullName>
    </submittedName>
</protein>
<feature type="transmembrane region" description="Helical" evidence="1">
    <location>
        <begin position="92"/>
        <end position="111"/>
    </location>
</feature>
<organism evidence="2 3">
    <name type="scientific">Aeoliella mucimassa</name>
    <dbReference type="NCBI Taxonomy" id="2527972"/>
    <lineage>
        <taxon>Bacteria</taxon>
        <taxon>Pseudomonadati</taxon>
        <taxon>Planctomycetota</taxon>
        <taxon>Planctomycetia</taxon>
        <taxon>Pirellulales</taxon>
        <taxon>Lacipirellulaceae</taxon>
        <taxon>Aeoliella</taxon>
    </lineage>
</organism>
<evidence type="ECO:0000256" key="1">
    <source>
        <dbReference type="SAM" id="Phobius"/>
    </source>
</evidence>
<dbReference type="EMBL" id="CP036278">
    <property type="protein sequence ID" value="QDU58435.1"/>
    <property type="molecule type" value="Genomic_DNA"/>
</dbReference>
<keyword evidence="1" id="KW-0472">Membrane</keyword>
<keyword evidence="1" id="KW-0812">Transmembrane</keyword>
<proteinExistence type="predicted"/>
<name>A0A518AUP6_9BACT</name>
<keyword evidence="3" id="KW-1185">Reference proteome</keyword>
<dbReference type="KEGG" id="amuc:Pan181_46710"/>
<keyword evidence="1" id="KW-1133">Transmembrane helix</keyword>
<evidence type="ECO:0000313" key="3">
    <source>
        <dbReference type="Proteomes" id="UP000315750"/>
    </source>
</evidence>
<accession>A0A518AUP6</accession>
<evidence type="ECO:0000313" key="2">
    <source>
        <dbReference type="EMBL" id="QDU58435.1"/>
    </source>
</evidence>
<feature type="transmembrane region" description="Helical" evidence="1">
    <location>
        <begin position="58"/>
        <end position="80"/>
    </location>
</feature>
<gene>
    <name evidence="2" type="ORF">Pan181_46710</name>
</gene>
<sequence length="119" mass="13620">MPWWGILYVVFYFALTLIGDYFLFAKRTSTTYWLCESMIHLSVGFLMISYWVPLVLIGWKPVAFTLALIAIAWEMVTVTLEKRKETESTSYANLAEVLITIALVGPAYYFACAGTWPWG</sequence>
<feature type="transmembrane region" description="Helical" evidence="1">
    <location>
        <begin position="6"/>
        <end position="24"/>
    </location>
</feature>
<reference evidence="2 3" key="1">
    <citation type="submission" date="2019-02" db="EMBL/GenBank/DDBJ databases">
        <title>Deep-cultivation of Planctomycetes and their phenomic and genomic characterization uncovers novel biology.</title>
        <authorList>
            <person name="Wiegand S."/>
            <person name="Jogler M."/>
            <person name="Boedeker C."/>
            <person name="Pinto D."/>
            <person name="Vollmers J."/>
            <person name="Rivas-Marin E."/>
            <person name="Kohn T."/>
            <person name="Peeters S.H."/>
            <person name="Heuer A."/>
            <person name="Rast P."/>
            <person name="Oberbeckmann S."/>
            <person name="Bunk B."/>
            <person name="Jeske O."/>
            <person name="Meyerdierks A."/>
            <person name="Storesund J.E."/>
            <person name="Kallscheuer N."/>
            <person name="Luecker S."/>
            <person name="Lage O.M."/>
            <person name="Pohl T."/>
            <person name="Merkel B.J."/>
            <person name="Hornburger P."/>
            <person name="Mueller R.-W."/>
            <person name="Bruemmer F."/>
            <person name="Labrenz M."/>
            <person name="Spormann A.M."/>
            <person name="Op den Camp H."/>
            <person name="Overmann J."/>
            <person name="Amann R."/>
            <person name="Jetten M.S.M."/>
            <person name="Mascher T."/>
            <person name="Medema M.H."/>
            <person name="Devos D.P."/>
            <person name="Kaster A.-K."/>
            <person name="Ovreas L."/>
            <person name="Rohde M."/>
            <person name="Galperin M.Y."/>
            <person name="Jogler C."/>
        </authorList>
    </citation>
    <scope>NUCLEOTIDE SEQUENCE [LARGE SCALE GENOMIC DNA]</scope>
    <source>
        <strain evidence="2 3">Pan181</strain>
    </source>
</reference>
<feature type="transmembrane region" description="Helical" evidence="1">
    <location>
        <begin position="31"/>
        <end position="52"/>
    </location>
</feature>
<dbReference type="Proteomes" id="UP000315750">
    <property type="component" value="Chromosome"/>
</dbReference>
<dbReference type="AlphaFoldDB" id="A0A518AUP6"/>